<feature type="compositionally biased region" description="Pro residues" evidence="1">
    <location>
        <begin position="68"/>
        <end position="77"/>
    </location>
</feature>
<dbReference type="AlphaFoldDB" id="A0A7R9GWG0"/>
<name>A0A7R9GWG0_TIMPO</name>
<feature type="compositionally biased region" description="Low complexity" evidence="1">
    <location>
        <begin position="78"/>
        <end position="87"/>
    </location>
</feature>
<evidence type="ECO:0000256" key="1">
    <source>
        <dbReference type="SAM" id="MobiDB-lite"/>
    </source>
</evidence>
<accession>A0A7R9GWG0</accession>
<feature type="compositionally biased region" description="Polar residues" evidence="1">
    <location>
        <begin position="52"/>
        <end position="62"/>
    </location>
</feature>
<evidence type="ECO:0000313" key="2">
    <source>
        <dbReference type="EMBL" id="CAD7400107.1"/>
    </source>
</evidence>
<dbReference type="GO" id="GO:0005634">
    <property type="term" value="C:nucleus"/>
    <property type="evidence" value="ECO:0007669"/>
    <property type="project" value="TreeGrafter"/>
</dbReference>
<gene>
    <name evidence="2" type="ORF">TPSB3V08_LOCUS2480</name>
</gene>
<dbReference type="PANTHER" id="PTHR18834:SF2">
    <property type="entry name" value="STEROID RECEPTOR RNA ACTIVATOR 1"/>
    <property type="match status" value="1"/>
</dbReference>
<dbReference type="GO" id="GO:0006357">
    <property type="term" value="P:regulation of transcription by RNA polymerase II"/>
    <property type="evidence" value="ECO:0007669"/>
    <property type="project" value="InterPro"/>
</dbReference>
<feature type="region of interest" description="Disordered" evidence="1">
    <location>
        <begin position="1"/>
        <end position="103"/>
    </location>
</feature>
<dbReference type="InterPro" id="IPR040243">
    <property type="entry name" value="Steroid_recept_RNA_1"/>
</dbReference>
<dbReference type="EMBL" id="OD000979">
    <property type="protein sequence ID" value="CAD7400107.1"/>
    <property type="molecule type" value="Genomic_DNA"/>
</dbReference>
<dbReference type="GO" id="GO:0003713">
    <property type="term" value="F:transcription coactivator activity"/>
    <property type="evidence" value="ECO:0007669"/>
    <property type="project" value="InterPro"/>
</dbReference>
<organism evidence="2">
    <name type="scientific">Timema poppense</name>
    <name type="common">Walking stick</name>
    <dbReference type="NCBI Taxonomy" id="170557"/>
    <lineage>
        <taxon>Eukaryota</taxon>
        <taxon>Metazoa</taxon>
        <taxon>Ecdysozoa</taxon>
        <taxon>Arthropoda</taxon>
        <taxon>Hexapoda</taxon>
        <taxon>Insecta</taxon>
        <taxon>Pterygota</taxon>
        <taxon>Neoptera</taxon>
        <taxon>Polyneoptera</taxon>
        <taxon>Phasmatodea</taxon>
        <taxon>Timematodea</taxon>
        <taxon>Timematoidea</taxon>
        <taxon>Timematidae</taxon>
        <taxon>Timema</taxon>
    </lineage>
</organism>
<dbReference type="PANTHER" id="PTHR18834">
    <property type="entry name" value="STEROID RECEPTOR RNA ACTIVATOR 1"/>
    <property type="match status" value="1"/>
</dbReference>
<sequence>MDKDSVDSAISSHDPGWNDPPLFSYDASKSGGQPKRGHVLNKRVAFPLGPKSESTSKIPTTNPSHPLTMPPLPPVSALPPSSSLPCSKPEEAPSNSGLELIPPPVLSKQEGIQRVMENLTSVLESAPADIKVRLKGTSRNNLSSNYITIF</sequence>
<proteinExistence type="predicted"/>
<reference evidence="2" key="1">
    <citation type="submission" date="2020-11" db="EMBL/GenBank/DDBJ databases">
        <authorList>
            <person name="Tran Van P."/>
        </authorList>
    </citation>
    <scope>NUCLEOTIDE SEQUENCE</scope>
</reference>
<protein>
    <submittedName>
        <fullName evidence="2">Uncharacterized protein</fullName>
    </submittedName>
</protein>